<keyword evidence="5" id="KW-0408">Iron</keyword>
<evidence type="ECO:0000313" key="8">
    <source>
        <dbReference type="EMBL" id="GAA3975427.1"/>
    </source>
</evidence>
<evidence type="ECO:0000256" key="1">
    <source>
        <dbReference type="ARBA" id="ARBA00001970"/>
    </source>
</evidence>
<gene>
    <name evidence="8" type="ORF">GCM10022232_03420</name>
</gene>
<dbReference type="Proteomes" id="UP001500456">
    <property type="component" value="Unassembled WGS sequence"/>
</dbReference>
<proteinExistence type="inferred from homology"/>
<keyword evidence="2 8" id="KW-0575">Peroxidase</keyword>
<keyword evidence="4" id="KW-0560">Oxidoreductase</keyword>
<dbReference type="PANTHER" id="PTHR30521:SF0">
    <property type="entry name" value="DYP-TYPE PEROXIDASE FAMILY PROTEIN"/>
    <property type="match status" value="1"/>
</dbReference>
<comment type="cofactor">
    <cofactor evidence="1">
        <name>heme b</name>
        <dbReference type="ChEBI" id="CHEBI:60344"/>
    </cofactor>
</comment>
<dbReference type="PROSITE" id="PS51404">
    <property type="entry name" value="DYP_PEROXIDASE"/>
    <property type="match status" value="1"/>
</dbReference>
<keyword evidence="3" id="KW-0479">Metal-binding</keyword>
<sequence length="489" mass="52860">MSIDRNALLTWADVPADVGTDADAMLDRLQPNIVKPHVRDFLSVLLLGFTDSPEGAVDARAFLTAVASLMKSAREHLREVAAFKAGGAPGTPYVGVGLTKAGYDKLGLSAQAPTDPSFRLGMRDEQTRQKLSDPGLSLREEPYREEIHAVVLVGDASAVTVAARLAQVQAVRPASVHLIGKETGLGLRNANGDGIEHFGYVDGRSQPLFWSQDVDDERRGTDGTSVWNPATPLDRVLVPDPAAPDPELDFGSYFVLRKLEQNVQMFKQAEEALADQLKLVGEDRERAGAMIVGRFEDGTPLTTQSAAGPHSPVMNNFDYANDEHGMKCPFQGHIRKTNPRGSGGFEEAEDERRHLMARRGQTYGERKDDPNDDTLPQYRPTGGVGLLFMAFNSELGNQFEFTQRTWANNAGFPRVPAGDPQPGLDPVIGQGARPTAAWPSVWGGTTKQLGIPVVPQAVTMKGGEYFFMPSLPFLRSLSPGTATGTATGI</sequence>
<evidence type="ECO:0000256" key="5">
    <source>
        <dbReference type="ARBA" id="ARBA00023004"/>
    </source>
</evidence>
<organism evidence="8 9">
    <name type="scientific">Streptomyces plumbiresistens</name>
    <dbReference type="NCBI Taxonomy" id="511811"/>
    <lineage>
        <taxon>Bacteria</taxon>
        <taxon>Bacillati</taxon>
        <taxon>Actinomycetota</taxon>
        <taxon>Actinomycetes</taxon>
        <taxon>Kitasatosporales</taxon>
        <taxon>Streptomycetaceae</taxon>
        <taxon>Streptomyces</taxon>
    </lineage>
</organism>
<dbReference type="InterPro" id="IPR048328">
    <property type="entry name" value="Dyp_perox_C"/>
</dbReference>
<dbReference type="InterPro" id="IPR011008">
    <property type="entry name" value="Dimeric_a/b-barrel"/>
</dbReference>
<dbReference type="Pfam" id="PF20628">
    <property type="entry name" value="Dyp_perox_C"/>
    <property type="match status" value="1"/>
</dbReference>
<dbReference type="SUPFAM" id="SSF54909">
    <property type="entry name" value="Dimeric alpha+beta barrel"/>
    <property type="match status" value="1"/>
</dbReference>
<feature type="domain" description="Dyp-type peroxidase C-terminal" evidence="7">
    <location>
        <begin position="222"/>
        <end position="408"/>
    </location>
</feature>
<dbReference type="EMBL" id="BAAAZX010000001">
    <property type="protein sequence ID" value="GAA3975427.1"/>
    <property type="molecule type" value="Genomic_DNA"/>
</dbReference>
<reference evidence="9" key="1">
    <citation type="journal article" date="2019" name="Int. J. Syst. Evol. Microbiol.">
        <title>The Global Catalogue of Microorganisms (GCM) 10K type strain sequencing project: providing services to taxonomists for standard genome sequencing and annotation.</title>
        <authorList>
            <consortium name="The Broad Institute Genomics Platform"/>
            <consortium name="The Broad Institute Genome Sequencing Center for Infectious Disease"/>
            <person name="Wu L."/>
            <person name="Ma J."/>
        </authorList>
    </citation>
    <scope>NUCLEOTIDE SEQUENCE [LARGE SCALE GENOMIC DNA]</scope>
    <source>
        <strain evidence="9">JCM 16924</strain>
    </source>
</reference>
<evidence type="ECO:0000259" key="7">
    <source>
        <dbReference type="Pfam" id="PF20628"/>
    </source>
</evidence>
<evidence type="ECO:0000256" key="4">
    <source>
        <dbReference type="ARBA" id="ARBA00023002"/>
    </source>
</evidence>
<evidence type="ECO:0000313" key="9">
    <source>
        <dbReference type="Proteomes" id="UP001500456"/>
    </source>
</evidence>
<evidence type="ECO:0000256" key="3">
    <source>
        <dbReference type="ARBA" id="ARBA00022723"/>
    </source>
</evidence>
<dbReference type="PANTHER" id="PTHR30521">
    <property type="entry name" value="DEFERROCHELATASE/PEROXIDASE"/>
    <property type="match status" value="1"/>
</dbReference>
<protein>
    <submittedName>
        <fullName evidence="8">Dyp-type peroxidase</fullName>
    </submittedName>
</protein>
<evidence type="ECO:0000256" key="6">
    <source>
        <dbReference type="ARBA" id="ARBA00025737"/>
    </source>
</evidence>
<comment type="similarity">
    <text evidence="6">Belongs to the DyP-type peroxidase family.</text>
</comment>
<dbReference type="GO" id="GO:0004601">
    <property type="term" value="F:peroxidase activity"/>
    <property type="evidence" value="ECO:0007669"/>
    <property type="project" value="UniProtKB-KW"/>
</dbReference>
<comment type="caution">
    <text evidence="8">The sequence shown here is derived from an EMBL/GenBank/DDBJ whole genome shotgun (WGS) entry which is preliminary data.</text>
</comment>
<dbReference type="InterPro" id="IPR006314">
    <property type="entry name" value="Dyp_peroxidase"/>
</dbReference>
<accession>A0ABP7Q2X1</accession>
<name>A0ABP7Q2X1_9ACTN</name>
<evidence type="ECO:0000256" key="2">
    <source>
        <dbReference type="ARBA" id="ARBA00022559"/>
    </source>
</evidence>
<keyword evidence="9" id="KW-1185">Reference proteome</keyword>